<dbReference type="InterPro" id="IPR015422">
    <property type="entry name" value="PyrdxlP-dep_Trfase_small"/>
</dbReference>
<dbReference type="SUPFAM" id="SSF53383">
    <property type="entry name" value="PLP-dependent transferases"/>
    <property type="match status" value="1"/>
</dbReference>
<evidence type="ECO:0000313" key="6">
    <source>
        <dbReference type="EMBL" id="CAB4986206.1"/>
    </source>
</evidence>
<gene>
    <name evidence="6" type="ORF">UFOPK4000_00422</name>
</gene>
<dbReference type="GO" id="GO:0016831">
    <property type="term" value="F:carboxy-lyase activity"/>
    <property type="evidence" value="ECO:0007669"/>
    <property type="project" value="UniProtKB-KW"/>
</dbReference>
<evidence type="ECO:0000256" key="4">
    <source>
        <dbReference type="ARBA" id="ARBA00022898"/>
    </source>
</evidence>
<evidence type="ECO:0000256" key="1">
    <source>
        <dbReference type="ARBA" id="ARBA00001933"/>
    </source>
</evidence>
<accession>A0A6J7MYW5</accession>
<dbReference type="AlphaFoldDB" id="A0A6J7MYW5"/>
<proteinExistence type="inferred from homology"/>
<evidence type="ECO:0000256" key="3">
    <source>
        <dbReference type="ARBA" id="ARBA00022793"/>
    </source>
</evidence>
<protein>
    <submittedName>
        <fullName evidence="6">Unannotated protein</fullName>
    </submittedName>
</protein>
<keyword evidence="5" id="KW-0456">Lyase</keyword>
<dbReference type="Gene3D" id="3.90.1150.170">
    <property type="match status" value="1"/>
</dbReference>
<dbReference type="GO" id="GO:0019752">
    <property type="term" value="P:carboxylic acid metabolic process"/>
    <property type="evidence" value="ECO:0007669"/>
    <property type="project" value="InterPro"/>
</dbReference>
<organism evidence="6">
    <name type="scientific">freshwater metagenome</name>
    <dbReference type="NCBI Taxonomy" id="449393"/>
    <lineage>
        <taxon>unclassified sequences</taxon>
        <taxon>metagenomes</taxon>
        <taxon>ecological metagenomes</taxon>
    </lineage>
</organism>
<evidence type="ECO:0000256" key="5">
    <source>
        <dbReference type="ARBA" id="ARBA00023239"/>
    </source>
</evidence>
<evidence type="ECO:0000256" key="2">
    <source>
        <dbReference type="ARBA" id="ARBA00009533"/>
    </source>
</evidence>
<comment type="similarity">
    <text evidence="2">Belongs to the group II decarboxylase family.</text>
</comment>
<dbReference type="InterPro" id="IPR010977">
    <property type="entry name" value="Aromatic_deC"/>
</dbReference>
<comment type="cofactor">
    <cofactor evidence="1">
        <name>pyridoxal 5'-phosphate</name>
        <dbReference type="ChEBI" id="CHEBI:597326"/>
    </cofactor>
</comment>
<reference evidence="6" key="1">
    <citation type="submission" date="2020-05" db="EMBL/GenBank/DDBJ databases">
        <authorList>
            <person name="Chiriac C."/>
            <person name="Salcher M."/>
            <person name="Ghai R."/>
            <person name="Kavagutti S V."/>
        </authorList>
    </citation>
    <scope>NUCLEOTIDE SEQUENCE</scope>
</reference>
<dbReference type="PANTHER" id="PTHR11999:SF70">
    <property type="entry name" value="MIP05841P"/>
    <property type="match status" value="1"/>
</dbReference>
<name>A0A6J7MYW5_9ZZZZ</name>
<keyword evidence="3" id="KW-0210">Decarboxylase</keyword>
<dbReference type="Pfam" id="PF00282">
    <property type="entry name" value="Pyridoxal_deC"/>
    <property type="match status" value="1"/>
</dbReference>
<dbReference type="InterPro" id="IPR015424">
    <property type="entry name" value="PyrdxlP-dep_Trfase"/>
</dbReference>
<dbReference type="PANTHER" id="PTHR11999">
    <property type="entry name" value="GROUP II PYRIDOXAL-5-PHOSPHATE DECARBOXYLASE"/>
    <property type="match status" value="1"/>
</dbReference>
<dbReference type="Gene3D" id="3.90.1150.10">
    <property type="entry name" value="Aspartate Aminotransferase, domain 1"/>
    <property type="match status" value="1"/>
</dbReference>
<dbReference type="InterPro" id="IPR015421">
    <property type="entry name" value="PyrdxlP-dep_Trfase_major"/>
</dbReference>
<dbReference type="EMBL" id="CAFBOT010000049">
    <property type="protein sequence ID" value="CAB4986206.1"/>
    <property type="molecule type" value="Genomic_DNA"/>
</dbReference>
<keyword evidence="4" id="KW-0663">Pyridoxal phosphate</keyword>
<dbReference type="GO" id="GO:0030170">
    <property type="term" value="F:pyridoxal phosphate binding"/>
    <property type="evidence" value="ECO:0007669"/>
    <property type="project" value="InterPro"/>
</dbReference>
<sequence length="467" mass="51078">MTDISKPQLMHFYDEESAELALAIVKYAMERIKMDPPPLDKPYTLSELNSIVGQTIKPEGRNGLDVLREFADELAPSCISVDHPLFLSFVPGAPTESSVLFDLVVAASNIYAGSWLEGAGAVYAENQAIQWIVDLAKMPAGSGGVFVAGGTAGNLSALLAARWRWRHRARGSMDKTRPLIIASGGSHSSVEQATKVMDADVLKVPADERGRTSGAATAKFIASLSRQDKKRVCAIVATSGTTNVGVVDDLEGMAQQAKALDTWFHVDGAYGAAALCAPSVRHLFNGIEHADSLIVDPHKWLFGPYDSCALIYRNPEEARNAHTQHAEYLDVLQQAEQRDEAWNPADLAHHLSRRARGLPFWFSLAMHGTDAYRDAMEATLEVTRQGAELIRKSEHLELVLEPELSVLVFRRSGWSPAQYQSWSDRILSKGIAFVVPSSWQGETVLRFCIVNPRTTLAGLDSIISSLQ</sequence>
<dbReference type="InterPro" id="IPR002129">
    <property type="entry name" value="PyrdxlP-dep_de-COase"/>
</dbReference>
<dbReference type="Gene3D" id="3.40.640.10">
    <property type="entry name" value="Type I PLP-dependent aspartate aminotransferase-like (Major domain)"/>
    <property type="match status" value="1"/>
</dbReference>